<dbReference type="InterPro" id="IPR046341">
    <property type="entry name" value="SET_dom_sf"/>
</dbReference>
<dbReference type="InterPro" id="IPR011990">
    <property type="entry name" value="TPR-like_helical_dom_sf"/>
</dbReference>
<dbReference type="SUPFAM" id="SSF48452">
    <property type="entry name" value="TPR-like"/>
    <property type="match status" value="1"/>
</dbReference>
<dbReference type="Proteomes" id="UP000613401">
    <property type="component" value="Unassembled WGS sequence"/>
</dbReference>
<proteinExistence type="predicted"/>
<reference evidence="2" key="1">
    <citation type="journal article" date="2020" name="Phytopathology">
        <title>Genome sequence and comparative analysis of Colletotrichum gloeosporioides isolated from Liriodendron leaves.</title>
        <authorList>
            <person name="Fu F.F."/>
            <person name="Hao Z."/>
            <person name="Wang P."/>
            <person name="Lu Y."/>
            <person name="Xue L.J."/>
            <person name="Wei G."/>
            <person name="Tian Y."/>
            <person name="Baishi H."/>
            <person name="Xu H."/>
            <person name="Shi J."/>
            <person name="Cheng T."/>
            <person name="Wang G."/>
            <person name="Yi Y."/>
            <person name="Chen J."/>
        </authorList>
    </citation>
    <scope>NUCLEOTIDE SEQUENCE</scope>
    <source>
        <strain evidence="2">Lc1</strain>
    </source>
</reference>
<dbReference type="PANTHER" id="PTHR47643">
    <property type="entry name" value="TPR DOMAIN PROTEIN (AFU_ORTHOLOGUE AFUA_5G12710)"/>
    <property type="match status" value="1"/>
</dbReference>
<evidence type="ECO:0000313" key="3">
    <source>
        <dbReference type="Proteomes" id="UP000613401"/>
    </source>
</evidence>
<protein>
    <recommendedName>
        <fullName evidence="1">SET domain-containing protein</fullName>
    </recommendedName>
</protein>
<dbReference type="SMART" id="SM00317">
    <property type="entry name" value="SET"/>
    <property type="match status" value="1"/>
</dbReference>
<dbReference type="GeneID" id="69017808"/>
<feature type="domain" description="SET" evidence="1">
    <location>
        <begin position="350"/>
        <end position="539"/>
    </location>
</feature>
<organism evidence="2 3">
    <name type="scientific">Colletotrichum gloeosporioides</name>
    <name type="common">Anthracnose fungus</name>
    <name type="synonym">Glomerella cingulata</name>
    <dbReference type="NCBI Taxonomy" id="474922"/>
    <lineage>
        <taxon>Eukaryota</taxon>
        <taxon>Fungi</taxon>
        <taxon>Dikarya</taxon>
        <taxon>Ascomycota</taxon>
        <taxon>Pezizomycotina</taxon>
        <taxon>Sordariomycetes</taxon>
        <taxon>Hypocreomycetidae</taxon>
        <taxon>Glomerellales</taxon>
        <taxon>Glomerellaceae</taxon>
        <taxon>Colletotrichum</taxon>
        <taxon>Colletotrichum gloeosporioides species complex</taxon>
    </lineage>
</organism>
<dbReference type="Pfam" id="PF00856">
    <property type="entry name" value="SET"/>
    <property type="match status" value="1"/>
</dbReference>
<comment type="caution">
    <text evidence="2">The sequence shown here is derived from an EMBL/GenBank/DDBJ whole genome shotgun (WGS) entry which is preliminary data.</text>
</comment>
<dbReference type="InterPro" id="IPR001214">
    <property type="entry name" value="SET_dom"/>
</dbReference>
<dbReference type="PROSITE" id="PS50280">
    <property type="entry name" value="SET"/>
    <property type="match status" value="1"/>
</dbReference>
<evidence type="ECO:0000259" key="1">
    <source>
        <dbReference type="PROSITE" id="PS50280"/>
    </source>
</evidence>
<dbReference type="SUPFAM" id="SSF82199">
    <property type="entry name" value="SET domain"/>
    <property type="match status" value="1"/>
</dbReference>
<dbReference type="PANTHER" id="PTHR47643:SF2">
    <property type="entry name" value="TPR DOMAIN PROTEIN (AFU_ORTHOLOGUE AFUA_5G12710)"/>
    <property type="match status" value="1"/>
</dbReference>
<dbReference type="RefSeq" id="XP_045258167.1">
    <property type="nucleotide sequence ID" value="XM_045410599.1"/>
</dbReference>
<dbReference type="InterPro" id="IPR053209">
    <property type="entry name" value="Gramillin-biosynth_MTr"/>
</dbReference>
<dbReference type="Gene3D" id="2.170.270.10">
    <property type="entry name" value="SET domain"/>
    <property type="match status" value="1"/>
</dbReference>
<sequence>MDIKDVSESSEMAAQFRAIFDDAERSNRRKGEIPRDHLPSSLMVGQFNAARSSRGLPDGMETMITTQVPPPYPPCIRPARALTPLPISKMRLQEHHRGHLVVVRTLTVTCRPSAITVIVEDEEGTAVLLQLYNQPEESIVKADDILPQGSVCLIKEPFFKDTPSGSYSLRVDHVGDIVILPSNDERVPEVWRAPRSISGDSEQIRLQGNAAVAEQDWGTAECLYSTALSFATTIPEQQAALLNRSLANLRLDRPEKALKDALRARDGGDPTEKGLFREAKAHYAMQQFSLAESRLVELLNLNADNRDAKNELKKTRIRLHEEATGQYTWNQMYKQAQATPPIIDCATYSSPVEVRASPGRGNGLFTTKAVKAGDLLLCEKAFAYCYADEDDPVGRKNVKVLMNMSTNRSSMGGQANLVSSVVQKLHHNPGLMSRFMDLHRGGYRAVKPAEGEDLPVDTFLIERTISLNCFGAPRTTLANLPAPGKKVEIGHTTCGIWTIASHINHSCLENCCRSFIGDVMIIRASRDMPASTELVFCYQSLETGDDYKATQKRFSRWGFTCECELCLDRKLTPKAVFLKRKALRENMIQAIRGCKTSLAQELKALRLVRELDQTYPSREGALRLGPWDGYLALGKCSLARGKMREALERTIKALEATGFIFENTSMEDMRKGSKPAIKRWGELCSYTAGAFMSMSRAYAILAPQLQKWAKDQARTAHVIHFGEDETVGTVHEYHN</sequence>
<dbReference type="AlphaFoldDB" id="A0A8H4FE49"/>
<accession>A0A8H4FE49</accession>
<name>A0A8H4FE49_COLGL</name>
<dbReference type="Gene3D" id="1.25.40.10">
    <property type="entry name" value="Tetratricopeptide repeat domain"/>
    <property type="match status" value="1"/>
</dbReference>
<keyword evidence="3" id="KW-1185">Reference proteome</keyword>
<dbReference type="EMBL" id="WVTB01000089">
    <property type="protein sequence ID" value="KAF3799007.1"/>
    <property type="molecule type" value="Genomic_DNA"/>
</dbReference>
<evidence type="ECO:0000313" key="2">
    <source>
        <dbReference type="EMBL" id="KAF3799007.1"/>
    </source>
</evidence>
<gene>
    <name evidence="2" type="ORF">GCG54_00010680</name>
</gene>
<reference evidence="2" key="2">
    <citation type="submission" date="2020-03" db="EMBL/GenBank/DDBJ databases">
        <authorList>
            <person name="Fu F.-F."/>
            <person name="Chen J."/>
        </authorList>
    </citation>
    <scope>NUCLEOTIDE SEQUENCE</scope>
    <source>
        <strain evidence="2">Lc1</strain>
    </source>
</reference>